<reference evidence="1" key="1">
    <citation type="submission" date="2023-05" db="EMBL/GenBank/DDBJ databases">
        <authorList>
            <consortium name="ELIXIR-Norway"/>
        </authorList>
    </citation>
    <scope>NUCLEOTIDE SEQUENCE</scope>
</reference>
<evidence type="ECO:0000313" key="1">
    <source>
        <dbReference type="EMBL" id="CAN0118319.1"/>
    </source>
</evidence>
<dbReference type="Proteomes" id="UP001162501">
    <property type="component" value="Chromosome 21"/>
</dbReference>
<organism evidence="1 2">
    <name type="scientific">Rangifer tarandus platyrhynchus</name>
    <name type="common">Svalbard reindeer</name>
    <dbReference type="NCBI Taxonomy" id="3082113"/>
    <lineage>
        <taxon>Eukaryota</taxon>
        <taxon>Metazoa</taxon>
        <taxon>Chordata</taxon>
        <taxon>Craniata</taxon>
        <taxon>Vertebrata</taxon>
        <taxon>Euteleostomi</taxon>
        <taxon>Mammalia</taxon>
        <taxon>Eutheria</taxon>
        <taxon>Laurasiatheria</taxon>
        <taxon>Artiodactyla</taxon>
        <taxon>Ruminantia</taxon>
        <taxon>Pecora</taxon>
        <taxon>Cervidae</taxon>
        <taxon>Odocoileinae</taxon>
        <taxon>Rangifer</taxon>
    </lineage>
</organism>
<evidence type="ECO:0000313" key="2">
    <source>
        <dbReference type="Proteomes" id="UP001162501"/>
    </source>
</evidence>
<proteinExistence type="predicted"/>
<dbReference type="EMBL" id="OX596105">
    <property type="protein sequence ID" value="CAN0118319.1"/>
    <property type="molecule type" value="Genomic_DNA"/>
</dbReference>
<protein>
    <submittedName>
        <fullName evidence="1">Uncharacterized protein</fullName>
    </submittedName>
</protein>
<name>A0AC59YZY2_RANTA</name>
<reference evidence="1" key="2">
    <citation type="submission" date="2025-03" db="EMBL/GenBank/DDBJ databases">
        <authorList>
            <consortium name="ELIXIR-Norway"/>
            <consortium name="Elixir Norway"/>
        </authorList>
    </citation>
    <scope>NUCLEOTIDE SEQUENCE</scope>
</reference>
<gene>
    <name evidence="1" type="ORF">MRATA1EN22A_LOCUS12314</name>
</gene>
<accession>A0AC59YZY2</accession>
<sequence>MGKNFGLDAECWAKPLMNRLTTQELLAFDFTQRAGGLGAQQGLRSGLRASRGRRPEARGVGRRLQGALAAAPGGDNRAERPPQPEREPEPRGAALSWG</sequence>